<dbReference type="PANTHER" id="PTHR12911">
    <property type="entry name" value="SAD1/UNC-84-LIKE PROTEIN-RELATED"/>
    <property type="match status" value="1"/>
</dbReference>
<evidence type="ECO:0000313" key="6">
    <source>
        <dbReference type="EMBL" id="CAK6984729.1"/>
    </source>
</evidence>
<comment type="subcellular location">
    <subcellularLocation>
        <location evidence="1">Nucleus inner membrane</location>
    </subcellularLocation>
</comment>
<accession>A0AAV1QMF0</accession>
<evidence type="ECO:0000313" key="7">
    <source>
        <dbReference type="Proteomes" id="UP001314229"/>
    </source>
</evidence>
<reference evidence="6 7" key="1">
    <citation type="submission" date="2024-01" db="EMBL/GenBank/DDBJ databases">
        <authorList>
            <person name="Alioto T."/>
            <person name="Alioto T."/>
            <person name="Gomez Garrido J."/>
        </authorList>
    </citation>
    <scope>NUCLEOTIDE SEQUENCE [LARGE SCALE GENOMIC DNA]</scope>
</reference>
<keyword evidence="3" id="KW-1133">Transmembrane helix</keyword>
<evidence type="ECO:0000259" key="5">
    <source>
        <dbReference type="PROSITE" id="PS51469"/>
    </source>
</evidence>
<gene>
    <name evidence="6" type="ORF">FSCOSCO3_A020517</name>
</gene>
<name>A0AAV1QMF0_SCOSC</name>
<dbReference type="GO" id="GO:0043495">
    <property type="term" value="F:protein-membrane adaptor activity"/>
    <property type="evidence" value="ECO:0007669"/>
    <property type="project" value="TreeGrafter"/>
</dbReference>
<dbReference type="GO" id="GO:0034993">
    <property type="term" value="C:meiotic nuclear membrane microtubule tethering complex"/>
    <property type="evidence" value="ECO:0007669"/>
    <property type="project" value="TreeGrafter"/>
</dbReference>
<dbReference type="InterPro" id="IPR012919">
    <property type="entry name" value="SUN_dom"/>
</dbReference>
<dbReference type="Proteomes" id="UP001314229">
    <property type="component" value="Unassembled WGS sequence"/>
</dbReference>
<dbReference type="PANTHER" id="PTHR12911:SF23">
    <property type="entry name" value="SUN DOMAIN-CONTAINING PROTEIN 1"/>
    <property type="match status" value="1"/>
</dbReference>
<evidence type="ECO:0000256" key="3">
    <source>
        <dbReference type="ARBA" id="ARBA00022989"/>
    </source>
</evidence>
<proteinExistence type="predicted"/>
<dbReference type="InterPro" id="IPR045119">
    <property type="entry name" value="SUN1-5"/>
</dbReference>
<keyword evidence="2" id="KW-0812">Transmembrane</keyword>
<protein>
    <submittedName>
        <fullName evidence="6">Uncharacterized protein LOC128381804</fullName>
    </submittedName>
</protein>
<comment type="caution">
    <text evidence="6">The sequence shown here is derived from an EMBL/GenBank/DDBJ whole genome shotgun (WGS) entry which is preliminary data.</text>
</comment>
<dbReference type="PROSITE" id="PS51469">
    <property type="entry name" value="SUN"/>
    <property type="match status" value="1"/>
</dbReference>
<feature type="domain" description="SUN" evidence="5">
    <location>
        <begin position="1"/>
        <end position="67"/>
    </location>
</feature>
<dbReference type="Pfam" id="PF07738">
    <property type="entry name" value="Sad1_UNC"/>
    <property type="match status" value="1"/>
</dbReference>
<dbReference type="EMBL" id="CAWUFR010002131">
    <property type="protein sequence ID" value="CAK6984729.1"/>
    <property type="molecule type" value="Genomic_DNA"/>
</dbReference>
<keyword evidence="7" id="KW-1185">Reference proteome</keyword>
<evidence type="ECO:0000256" key="2">
    <source>
        <dbReference type="ARBA" id="ARBA00022692"/>
    </source>
</evidence>
<dbReference type="GO" id="GO:0005637">
    <property type="term" value="C:nuclear inner membrane"/>
    <property type="evidence" value="ECO:0007669"/>
    <property type="project" value="UniProtKB-SubCell"/>
</dbReference>
<organism evidence="6 7">
    <name type="scientific">Scomber scombrus</name>
    <name type="common">Atlantic mackerel</name>
    <name type="synonym">Scomber vernalis</name>
    <dbReference type="NCBI Taxonomy" id="13677"/>
    <lineage>
        <taxon>Eukaryota</taxon>
        <taxon>Metazoa</taxon>
        <taxon>Chordata</taxon>
        <taxon>Craniata</taxon>
        <taxon>Vertebrata</taxon>
        <taxon>Euteleostomi</taxon>
        <taxon>Actinopterygii</taxon>
        <taxon>Neopterygii</taxon>
        <taxon>Teleostei</taxon>
        <taxon>Neoteleostei</taxon>
        <taxon>Acanthomorphata</taxon>
        <taxon>Pelagiaria</taxon>
        <taxon>Scombriformes</taxon>
        <taxon>Scombridae</taxon>
        <taxon>Scomber</taxon>
    </lineage>
</organism>
<evidence type="ECO:0000256" key="4">
    <source>
        <dbReference type="ARBA" id="ARBA00023136"/>
    </source>
</evidence>
<keyword evidence="4" id="KW-0472">Membrane</keyword>
<feature type="non-terminal residue" evidence="6">
    <location>
        <position position="1"/>
    </location>
</feature>
<dbReference type="AlphaFoldDB" id="A0AAV1QMF0"/>
<sequence>GLDDERQEKGKLLGSFTYDEDGEALQTYSVTEENEQTFQIIEVQVLSNWGHPEYTCMYRFRVHGTPHS</sequence>
<evidence type="ECO:0000256" key="1">
    <source>
        <dbReference type="ARBA" id="ARBA00004540"/>
    </source>
</evidence>
<dbReference type="Gene3D" id="2.60.120.260">
    <property type="entry name" value="Galactose-binding domain-like"/>
    <property type="match status" value="1"/>
</dbReference>